<accession>A0A7X6IBU7</accession>
<feature type="domain" description="Pyridoxamine 5'-phosphate oxidase N-terminal" evidence="2">
    <location>
        <begin position="35"/>
        <end position="133"/>
    </location>
</feature>
<dbReference type="PANTHER" id="PTHR42815">
    <property type="entry name" value="FAD-BINDING, PUTATIVE (AFU_ORTHOLOGUE AFUA_6G07600)-RELATED"/>
    <property type="match status" value="1"/>
</dbReference>
<feature type="region of interest" description="Disordered" evidence="1">
    <location>
        <begin position="183"/>
        <end position="205"/>
    </location>
</feature>
<evidence type="ECO:0000259" key="2">
    <source>
        <dbReference type="Pfam" id="PF01243"/>
    </source>
</evidence>
<dbReference type="InterPro" id="IPR012349">
    <property type="entry name" value="Split_barrel_FMN-bd"/>
</dbReference>
<dbReference type="InterPro" id="IPR011576">
    <property type="entry name" value="Pyridox_Oxase_N"/>
</dbReference>
<dbReference type="PANTHER" id="PTHR42815:SF2">
    <property type="entry name" value="FAD-BINDING, PUTATIVE (AFU_ORTHOLOGUE AFUA_6G07600)-RELATED"/>
    <property type="match status" value="1"/>
</dbReference>
<proteinExistence type="predicted"/>
<gene>
    <name evidence="3" type="ORF">MNODULE_14070</name>
</gene>
<dbReference type="EMBL" id="VTOW01000002">
    <property type="protein sequence ID" value="NKE71871.1"/>
    <property type="molecule type" value="Genomic_DNA"/>
</dbReference>
<evidence type="ECO:0000313" key="4">
    <source>
        <dbReference type="Proteomes" id="UP000534783"/>
    </source>
</evidence>
<keyword evidence="4" id="KW-1185">Reference proteome</keyword>
<dbReference type="AlphaFoldDB" id="A0A7X6IBU7"/>
<reference evidence="3 4" key="1">
    <citation type="journal article" date="2020" name="Nature">
        <title>Bacterial chemolithoautotrophy via manganese oxidation.</title>
        <authorList>
            <person name="Yu H."/>
            <person name="Leadbetter J.R."/>
        </authorList>
    </citation>
    <scope>NUCLEOTIDE SEQUENCE [LARGE SCALE GENOMIC DNA]</scope>
    <source>
        <strain evidence="3 4">Mn-1</strain>
    </source>
</reference>
<dbReference type="Gene3D" id="2.30.110.10">
    <property type="entry name" value="Electron Transport, Fmn-binding Protein, Chain A"/>
    <property type="match status" value="1"/>
</dbReference>
<comment type="caution">
    <text evidence="3">The sequence shown here is derived from an EMBL/GenBank/DDBJ whole genome shotgun (WGS) entry which is preliminary data.</text>
</comment>
<dbReference type="Proteomes" id="UP000534783">
    <property type="component" value="Unassembled WGS sequence"/>
</dbReference>
<dbReference type="Pfam" id="PF01243">
    <property type="entry name" value="PNPOx_N"/>
    <property type="match status" value="1"/>
</dbReference>
<name>A0A7X6IBU7_9BACT</name>
<dbReference type="SUPFAM" id="SSF50475">
    <property type="entry name" value="FMN-binding split barrel"/>
    <property type="match status" value="1"/>
</dbReference>
<protein>
    <submittedName>
        <fullName evidence="3">Pyridoxamine 5'-phosphate oxidase family protein</fullName>
    </submittedName>
</protein>
<organism evidence="3 4">
    <name type="scientific">Candidatus Manganitrophus noduliformans</name>
    <dbReference type="NCBI Taxonomy" id="2606439"/>
    <lineage>
        <taxon>Bacteria</taxon>
        <taxon>Pseudomonadati</taxon>
        <taxon>Nitrospirota</taxon>
        <taxon>Nitrospiria</taxon>
        <taxon>Candidatus Troglogloeales</taxon>
        <taxon>Candidatus Manganitrophaceae</taxon>
        <taxon>Candidatus Manganitrophus</taxon>
    </lineage>
</organism>
<sequence length="205" mass="23780">MSDIYREGHRKLQAQFDTRRMADRLDEAVVRDRFDEEDTEFIRGLDMFFLATVDDRGHPTCSYKAGEPGFVRVVDPRTLAFPNYDGNGMYLSMGNIAATRQVGMLFIDFENQTRMRVQGEATIDANDPLMADYPEAQFIVRVKAREVFPNCPRYIHQMHRVKRSDFVPKAGCETPVPGWKTREWVSDVLPEKDPARDPSRKKQER</sequence>
<evidence type="ECO:0000256" key="1">
    <source>
        <dbReference type="SAM" id="MobiDB-lite"/>
    </source>
</evidence>
<evidence type="ECO:0000313" key="3">
    <source>
        <dbReference type="EMBL" id="NKE71871.1"/>
    </source>
</evidence>
<dbReference type="RefSeq" id="WP_168060893.1">
    <property type="nucleotide sequence ID" value="NZ_VTOW01000002.1"/>
</dbReference>